<gene>
    <name evidence="1" type="ORF">D1B32_21785</name>
</gene>
<evidence type="ECO:0000313" key="1">
    <source>
        <dbReference type="EMBL" id="RHW29506.1"/>
    </source>
</evidence>
<reference evidence="1 2" key="1">
    <citation type="journal article" date="2007" name="Int. J. Syst. Evol. Microbiol.">
        <title>Oceanobacillus profundus sp. nov., isolated from a deep-sea sediment core.</title>
        <authorList>
            <person name="Kim Y.G."/>
            <person name="Choi D.H."/>
            <person name="Hyun S."/>
            <person name="Cho B.C."/>
        </authorList>
    </citation>
    <scope>NUCLEOTIDE SEQUENCE [LARGE SCALE GENOMIC DNA]</scope>
    <source>
        <strain evidence="1 2">DSM 18246</strain>
    </source>
</reference>
<dbReference type="OrthoDB" id="1691135at2"/>
<sequence length="148" mass="17112">MREISLINWLLEVDVNQTKELYRENVEVCECLYCENYMVMCKHLDSTIIDIFNLLGIQPSMPNNLSEFGKMEDGLHLYMGNYPIVGRLVEGEYCTDSSWDDTTTTTIKNFTFGFGKGSLLLKDSSTHPFIQLEFEARIPWGLHEEPED</sequence>
<dbReference type="RefSeq" id="WP_095313768.1">
    <property type="nucleotide sequence ID" value="NZ_JAMAWL010000003.1"/>
</dbReference>
<proteinExistence type="predicted"/>
<name>A0A417YAH0_9BACI</name>
<dbReference type="Proteomes" id="UP000285456">
    <property type="component" value="Unassembled WGS sequence"/>
</dbReference>
<dbReference type="AlphaFoldDB" id="A0A417YAH0"/>
<keyword evidence="2" id="KW-1185">Reference proteome</keyword>
<accession>A0A417YAH0</accession>
<comment type="caution">
    <text evidence="1">The sequence shown here is derived from an EMBL/GenBank/DDBJ whole genome shotgun (WGS) entry which is preliminary data.</text>
</comment>
<protein>
    <submittedName>
        <fullName evidence="1">Uncharacterized protein</fullName>
    </submittedName>
</protein>
<dbReference type="EMBL" id="QWEH01000024">
    <property type="protein sequence ID" value="RHW29506.1"/>
    <property type="molecule type" value="Genomic_DNA"/>
</dbReference>
<evidence type="ECO:0000313" key="2">
    <source>
        <dbReference type="Proteomes" id="UP000285456"/>
    </source>
</evidence>
<organism evidence="1 2">
    <name type="scientific">Oceanobacillus profundus</name>
    <dbReference type="NCBI Taxonomy" id="372463"/>
    <lineage>
        <taxon>Bacteria</taxon>
        <taxon>Bacillati</taxon>
        <taxon>Bacillota</taxon>
        <taxon>Bacilli</taxon>
        <taxon>Bacillales</taxon>
        <taxon>Bacillaceae</taxon>
        <taxon>Oceanobacillus</taxon>
    </lineage>
</organism>